<accession>A0ABQ9ZWD9</accession>
<sequence>MQKKICPVLEKFAAHFESRRDECFKRFKFLLRHQTPGESCETWLVDLRKNVKFSREASQAQLMQMRAAEPPGKDSVHGLQDGSPKSNGGRQASHGTSSKKPQSDHFPSARRENFSIPLDDVVRPTRSATTAARKDIFLSKKVQILFQEECEPETSDPQGEFSINEIFSGSSVDEWIEAFQIEGKKMDVKLDCGATCNVLLKELFIRIPHQRRHLRLGPKVYSYGASGGYLTVLGMQTCKVVQYPPLVSER</sequence>
<feature type="region of interest" description="Disordered" evidence="1">
    <location>
        <begin position="66"/>
        <end position="110"/>
    </location>
</feature>
<feature type="compositionally biased region" description="Polar residues" evidence="1">
    <location>
        <begin position="83"/>
        <end position="100"/>
    </location>
</feature>
<evidence type="ECO:0008006" key="4">
    <source>
        <dbReference type="Google" id="ProtNLM"/>
    </source>
</evidence>
<evidence type="ECO:0000313" key="3">
    <source>
        <dbReference type="Proteomes" id="UP001234178"/>
    </source>
</evidence>
<protein>
    <recommendedName>
        <fullName evidence="4">Retrotransposon gag domain-containing protein</fullName>
    </recommendedName>
</protein>
<gene>
    <name evidence="2" type="ORF">OUZ56_032155</name>
</gene>
<feature type="compositionally biased region" description="Basic and acidic residues" evidence="1">
    <location>
        <begin position="101"/>
        <end position="110"/>
    </location>
</feature>
<comment type="caution">
    <text evidence="2">The sequence shown here is derived from an EMBL/GenBank/DDBJ whole genome shotgun (WGS) entry which is preliminary data.</text>
</comment>
<name>A0ABQ9ZWD9_9CRUS</name>
<organism evidence="2 3">
    <name type="scientific">Daphnia magna</name>
    <dbReference type="NCBI Taxonomy" id="35525"/>
    <lineage>
        <taxon>Eukaryota</taxon>
        <taxon>Metazoa</taxon>
        <taxon>Ecdysozoa</taxon>
        <taxon>Arthropoda</taxon>
        <taxon>Crustacea</taxon>
        <taxon>Branchiopoda</taxon>
        <taxon>Diplostraca</taxon>
        <taxon>Cladocera</taxon>
        <taxon>Anomopoda</taxon>
        <taxon>Daphniidae</taxon>
        <taxon>Daphnia</taxon>
    </lineage>
</organism>
<proteinExistence type="predicted"/>
<reference evidence="2 3" key="1">
    <citation type="journal article" date="2023" name="Nucleic Acids Res.">
        <title>The hologenome of Daphnia magna reveals possible DNA methylation and microbiome-mediated evolution of the host genome.</title>
        <authorList>
            <person name="Chaturvedi A."/>
            <person name="Li X."/>
            <person name="Dhandapani V."/>
            <person name="Marshall H."/>
            <person name="Kissane S."/>
            <person name="Cuenca-Cambronero M."/>
            <person name="Asole G."/>
            <person name="Calvet F."/>
            <person name="Ruiz-Romero M."/>
            <person name="Marangio P."/>
            <person name="Guigo R."/>
            <person name="Rago D."/>
            <person name="Mirbahai L."/>
            <person name="Eastwood N."/>
            <person name="Colbourne J.K."/>
            <person name="Zhou J."/>
            <person name="Mallon E."/>
            <person name="Orsini L."/>
        </authorList>
    </citation>
    <scope>NUCLEOTIDE SEQUENCE [LARGE SCALE GENOMIC DNA]</scope>
    <source>
        <strain evidence="2">LRV0_1</strain>
    </source>
</reference>
<dbReference type="Proteomes" id="UP001234178">
    <property type="component" value="Unassembled WGS sequence"/>
</dbReference>
<evidence type="ECO:0000313" key="2">
    <source>
        <dbReference type="EMBL" id="KAK4017206.1"/>
    </source>
</evidence>
<keyword evidence="3" id="KW-1185">Reference proteome</keyword>
<evidence type="ECO:0000256" key="1">
    <source>
        <dbReference type="SAM" id="MobiDB-lite"/>
    </source>
</evidence>
<dbReference type="EMBL" id="JAOYFB010000005">
    <property type="protein sequence ID" value="KAK4017206.1"/>
    <property type="molecule type" value="Genomic_DNA"/>
</dbReference>